<keyword evidence="2" id="KW-0238">DNA-binding</keyword>
<evidence type="ECO:0000256" key="3">
    <source>
        <dbReference type="ARBA" id="ARBA00023163"/>
    </source>
</evidence>
<dbReference type="SMART" id="SM00344">
    <property type="entry name" value="HTH_ASNC"/>
    <property type="match status" value="1"/>
</dbReference>
<comment type="caution">
    <text evidence="5">The sequence shown here is derived from an EMBL/GenBank/DDBJ whole genome shotgun (WGS) entry which is preliminary data.</text>
</comment>
<dbReference type="GO" id="GO:0043200">
    <property type="term" value="P:response to amino acid"/>
    <property type="evidence" value="ECO:0007669"/>
    <property type="project" value="TreeGrafter"/>
</dbReference>
<dbReference type="AlphaFoldDB" id="A0A1E3VZL7"/>
<evidence type="ECO:0000313" key="5">
    <source>
        <dbReference type="EMBL" id="ODR98346.1"/>
    </source>
</evidence>
<keyword evidence="3" id="KW-0804">Transcription</keyword>
<dbReference type="GO" id="GO:0005829">
    <property type="term" value="C:cytosol"/>
    <property type="evidence" value="ECO:0007669"/>
    <property type="project" value="TreeGrafter"/>
</dbReference>
<dbReference type="PANTHER" id="PTHR30154:SF46">
    <property type="entry name" value="TRANSCRIPTIONAL REGULATORY PROTEIN"/>
    <property type="match status" value="1"/>
</dbReference>
<evidence type="ECO:0000256" key="1">
    <source>
        <dbReference type="ARBA" id="ARBA00023015"/>
    </source>
</evidence>
<keyword evidence="1" id="KW-0805">Transcription regulation</keyword>
<dbReference type="PROSITE" id="PS50956">
    <property type="entry name" value="HTH_ASNC_2"/>
    <property type="match status" value="1"/>
</dbReference>
<dbReference type="EMBL" id="LPWF01000023">
    <property type="protein sequence ID" value="ODR98346.1"/>
    <property type="molecule type" value="Genomic_DNA"/>
</dbReference>
<sequence>MDLDALDRAILGALLEDGRQSQVDLAERIPLSATAIARRIRALEEKDVIEGYQARLNRHALGLGMTVVVQISLKSQNEDLLKAFEEAITLAPSVVSCHLMSGEDDYFVTVLARDLDDFERIHKEELSRLPGVARLKSSFALREVASRPLPASCLLPARK</sequence>
<dbReference type="SUPFAM" id="SSF54909">
    <property type="entry name" value="Dimeric alpha+beta barrel"/>
    <property type="match status" value="1"/>
</dbReference>
<dbReference type="PANTHER" id="PTHR30154">
    <property type="entry name" value="LEUCINE-RESPONSIVE REGULATORY PROTEIN"/>
    <property type="match status" value="1"/>
</dbReference>
<name>A0A1E3VZL7_9HYPH</name>
<evidence type="ECO:0000313" key="6">
    <source>
        <dbReference type="Proteomes" id="UP000094472"/>
    </source>
</evidence>
<dbReference type="STRING" id="1774969.AUC69_09910"/>
<dbReference type="InterPro" id="IPR036388">
    <property type="entry name" value="WH-like_DNA-bd_sf"/>
</dbReference>
<dbReference type="Proteomes" id="UP000094472">
    <property type="component" value="Unassembled WGS sequence"/>
</dbReference>
<dbReference type="InterPro" id="IPR019888">
    <property type="entry name" value="Tscrpt_reg_AsnC-like"/>
</dbReference>
<proteinExistence type="predicted"/>
<dbReference type="Gene3D" id="1.10.10.10">
    <property type="entry name" value="Winged helix-like DNA-binding domain superfamily/Winged helix DNA-binding domain"/>
    <property type="match status" value="1"/>
</dbReference>
<organism evidence="5 6">
    <name type="scientific">Methyloceanibacter superfactus</name>
    <dbReference type="NCBI Taxonomy" id="1774969"/>
    <lineage>
        <taxon>Bacteria</taxon>
        <taxon>Pseudomonadati</taxon>
        <taxon>Pseudomonadota</taxon>
        <taxon>Alphaproteobacteria</taxon>
        <taxon>Hyphomicrobiales</taxon>
        <taxon>Hyphomicrobiaceae</taxon>
        <taxon>Methyloceanibacter</taxon>
    </lineage>
</organism>
<dbReference type="Pfam" id="PF13412">
    <property type="entry name" value="HTH_24"/>
    <property type="match status" value="1"/>
</dbReference>
<dbReference type="GO" id="GO:0043565">
    <property type="term" value="F:sequence-specific DNA binding"/>
    <property type="evidence" value="ECO:0007669"/>
    <property type="project" value="InterPro"/>
</dbReference>
<evidence type="ECO:0000259" key="4">
    <source>
        <dbReference type="PROSITE" id="PS50956"/>
    </source>
</evidence>
<protein>
    <submittedName>
        <fullName evidence="5">AsnC family transcriptional regulator</fullName>
    </submittedName>
</protein>
<dbReference type="InterPro" id="IPR000485">
    <property type="entry name" value="AsnC-type_HTH_dom"/>
</dbReference>
<accession>A0A1E3VZL7</accession>
<gene>
    <name evidence="5" type="ORF">AUC69_09910</name>
</gene>
<dbReference type="InterPro" id="IPR036390">
    <property type="entry name" value="WH_DNA-bd_sf"/>
</dbReference>
<dbReference type="Gene3D" id="3.30.70.920">
    <property type="match status" value="1"/>
</dbReference>
<reference evidence="5 6" key="1">
    <citation type="journal article" date="2016" name="Environ. Microbiol.">
        <title>New Methyloceanibacter diversity from North Sea sediments includes methanotroph containing solely the soluble methane monooxygenase.</title>
        <authorList>
            <person name="Vekeman B."/>
            <person name="Kerckhof F.M."/>
            <person name="Cremers G."/>
            <person name="de Vos P."/>
            <person name="Vandamme P."/>
            <person name="Boon N."/>
            <person name="Op den Camp H.J."/>
            <person name="Heylen K."/>
        </authorList>
    </citation>
    <scope>NUCLEOTIDE SEQUENCE [LARGE SCALE GENOMIC DNA]</scope>
    <source>
        <strain evidence="5 6">R-67175</strain>
    </source>
</reference>
<evidence type="ECO:0000256" key="2">
    <source>
        <dbReference type="ARBA" id="ARBA00023125"/>
    </source>
</evidence>
<dbReference type="SUPFAM" id="SSF46785">
    <property type="entry name" value="Winged helix' DNA-binding domain"/>
    <property type="match status" value="1"/>
</dbReference>
<dbReference type="PRINTS" id="PR00033">
    <property type="entry name" value="HTHASNC"/>
</dbReference>
<dbReference type="InterPro" id="IPR011008">
    <property type="entry name" value="Dimeric_a/b-barrel"/>
</dbReference>
<feature type="domain" description="HTH asnC-type" evidence="4">
    <location>
        <begin position="3"/>
        <end position="64"/>
    </location>
</feature>
<keyword evidence="6" id="KW-1185">Reference proteome</keyword>
<dbReference type="InterPro" id="IPR019887">
    <property type="entry name" value="Tscrpt_reg_AsnC/Lrp_C"/>
</dbReference>
<dbReference type="Pfam" id="PF01037">
    <property type="entry name" value="AsnC_trans_reg"/>
    <property type="match status" value="1"/>
</dbReference>